<feature type="region of interest" description="Disordered" evidence="1">
    <location>
        <begin position="65"/>
        <end position="84"/>
    </location>
</feature>
<evidence type="ECO:0000313" key="3">
    <source>
        <dbReference type="Proteomes" id="UP001221898"/>
    </source>
</evidence>
<reference evidence="2" key="1">
    <citation type="journal article" date="2023" name="Science">
        <title>Genome structures resolve the early diversification of teleost fishes.</title>
        <authorList>
            <person name="Parey E."/>
            <person name="Louis A."/>
            <person name="Montfort J."/>
            <person name="Bouchez O."/>
            <person name="Roques C."/>
            <person name="Iampietro C."/>
            <person name="Lluch J."/>
            <person name="Castinel A."/>
            <person name="Donnadieu C."/>
            <person name="Desvignes T."/>
            <person name="Floi Bucao C."/>
            <person name="Jouanno E."/>
            <person name="Wen M."/>
            <person name="Mejri S."/>
            <person name="Dirks R."/>
            <person name="Jansen H."/>
            <person name="Henkel C."/>
            <person name="Chen W.J."/>
            <person name="Zahm M."/>
            <person name="Cabau C."/>
            <person name="Klopp C."/>
            <person name="Thompson A.W."/>
            <person name="Robinson-Rechavi M."/>
            <person name="Braasch I."/>
            <person name="Lecointre G."/>
            <person name="Bobe J."/>
            <person name="Postlethwait J.H."/>
            <person name="Berthelot C."/>
            <person name="Roest Crollius H."/>
            <person name="Guiguen Y."/>
        </authorList>
    </citation>
    <scope>NUCLEOTIDE SEQUENCE</scope>
    <source>
        <strain evidence="2">NC1722</strain>
    </source>
</reference>
<name>A0AAD7T648_9TELE</name>
<organism evidence="2 3">
    <name type="scientific">Aldrovandia affinis</name>
    <dbReference type="NCBI Taxonomy" id="143900"/>
    <lineage>
        <taxon>Eukaryota</taxon>
        <taxon>Metazoa</taxon>
        <taxon>Chordata</taxon>
        <taxon>Craniata</taxon>
        <taxon>Vertebrata</taxon>
        <taxon>Euteleostomi</taxon>
        <taxon>Actinopterygii</taxon>
        <taxon>Neopterygii</taxon>
        <taxon>Teleostei</taxon>
        <taxon>Notacanthiformes</taxon>
        <taxon>Halosauridae</taxon>
        <taxon>Aldrovandia</taxon>
    </lineage>
</organism>
<evidence type="ECO:0000313" key="2">
    <source>
        <dbReference type="EMBL" id="KAJ8415119.1"/>
    </source>
</evidence>
<dbReference type="Proteomes" id="UP001221898">
    <property type="component" value="Unassembled WGS sequence"/>
</dbReference>
<sequence length="100" mass="10867">MRPPIREGSVRLSWAERTGVPLQALPSGHEQTGVIMSSGRECRGHASSGLVKSLFLAPRPPAVQLRDTVSSSSQSDSPRSYMSVAYSSARRQEFDLRPVA</sequence>
<gene>
    <name evidence="2" type="ORF">AAFF_G00008170</name>
</gene>
<comment type="caution">
    <text evidence="2">The sequence shown here is derived from an EMBL/GenBank/DDBJ whole genome shotgun (WGS) entry which is preliminary data.</text>
</comment>
<accession>A0AAD7T648</accession>
<keyword evidence="3" id="KW-1185">Reference proteome</keyword>
<proteinExistence type="predicted"/>
<dbReference type="AlphaFoldDB" id="A0AAD7T648"/>
<protein>
    <submittedName>
        <fullName evidence="2">Uncharacterized protein</fullName>
    </submittedName>
</protein>
<dbReference type="EMBL" id="JAINUG010000010">
    <property type="protein sequence ID" value="KAJ8415119.1"/>
    <property type="molecule type" value="Genomic_DNA"/>
</dbReference>
<feature type="compositionally biased region" description="Low complexity" evidence="1">
    <location>
        <begin position="70"/>
        <end position="83"/>
    </location>
</feature>
<evidence type="ECO:0000256" key="1">
    <source>
        <dbReference type="SAM" id="MobiDB-lite"/>
    </source>
</evidence>